<dbReference type="OrthoDB" id="10444509at2759"/>
<organism evidence="2 3">
    <name type="scientific">Ephemerocybe angulata</name>
    <dbReference type="NCBI Taxonomy" id="980116"/>
    <lineage>
        <taxon>Eukaryota</taxon>
        <taxon>Fungi</taxon>
        <taxon>Dikarya</taxon>
        <taxon>Basidiomycota</taxon>
        <taxon>Agaricomycotina</taxon>
        <taxon>Agaricomycetes</taxon>
        <taxon>Agaricomycetidae</taxon>
        <taxon>Agaricales</taxon>
        <taxon>Agaricineae</taxon>
        <taxon>Psathyrellaceae</taxon>
        <taxon>Ephemerocybe</taxon>
    </lineage>
</organism>
<dbReference type="Proteomes" id="UP000541558">
    <property type="component" value="Unassembled WGS sequence"/>
</dbReference>
<gene>
    <name evidence="2" type="ORF">D9611_013144</name>
</gene>
<dbReference type="EMBL" id="JAACJK010000115">
    <property type="protein sequence ID" value="KAF5331241.1"/>
    <property type="molecule type" value="Genomic_DNA"/>
</dbReference>
<proteinExistence type="predicted"/>
<feature type="signal peptide" evidence="1">
    <location>
        <begin position="1"/>
        <end position="21"/>
    </location>
</feature>
<evidence type="ECO:0000256" key="1">
    <source>
        <dbReference type="SAM" id="SignalP"/>
    </source>
</evidence>
<comment type="caution">
    <text evidence="2">The sequence shown here is derived from an EMBL/GenBank/DDBJ whole genome shotgun (WGS) entry which is preliminary data.</text>
</comment>
<protein>
    <submittedName>
        <fullName evidence="2">Uncharacterized protein</fullName>
    </submittedName>
</protein>
<dbReference type="AlphaFoldDB" id="A0A8H5FBZ8"/>
<feature type="chain" id="PRO_5034447814" evidence="1">
    <location>
        <begin position="22"/>
        <end position="252"/>
    </location>
</feature>
<keyword evidence="3" id="KW-1185">Reference proteome</keyword>
<name>A0A8H5FBZ8_9AGAR</name>
<evidence type="ECO:0000313" key="3">
    <source>
        <dbReference type="Proteomes" id="UP000541558"/>
    </source>
</evidence>
<evidence type="ECO:0000313" key="2">
    <source>
        <dbReference type="EMBL" id="KAF5331241.1"/>
    </source>
</evidence>
<sequence length="252" mass="27797">MKVTPASILLGILSLSTCASAYLEYNELDARDYTNSLLVERNAVEVPFQHSLRSFLEEAADAYRRALDDHEDLLEARANVKYHLQIYLNGVVRKTPTGGDTVLKVSPADWDAEQILPEYQSKNPGAIPPGSICHFHLSRPTGPKVPNLATVEDKLVVFSCWLGKTEPSEIKKVVDANHVELNFMVVMNGRIIHTETSRVTAKMWTPANAQEVLVPGAPKGSCKMHLGTQDGRELSSLNAVWPHSVVVLVCTK</sequence>
<keyword evidence="1" id="KW-0732">Signal</keyword>
<accession>A0A8H5FBZ8</accession>
<reference evidence="2 3" key="1">
    <citation type="journal article" date="2020" name="ISME J.">
        <title>Uncovering the hidden diversity of litter-decomposition mechanisms in mushroom-forming fungi.</title>
        <authorList>
            <person name="Floudas D."/>
            <person name="Bentzer J."/>
            <person name="Ahren D."/>
            <person name="Johansson T."/>
            <person name="Persson P."/>
            <person name="Tunlid A."/>
        </authorList>
    </citation>
    <scope>NUCLEOTIDE SEQUENCE [LARGE SCALE GENOMIC DNA]</scope>
    <source>
        <strain evidence="2 3">CBS 175.51</strain>
    </source>
</reference>